<keyword evidence="2" id="KW-0227">DNA damage</keyword>
<keyword evidence="6" id="KW-0238">DNA-binding</keyword>
<dbReference type="GO" id="GO:0016787">
    <property type="term" value="F:hydrolase activity"/>
    <property type="evidence" value="ECO:0007669"/>
    <property type="project" value="UniProtKB-KW"/>
</dbReference>
<evidence type="ECO:0000256" key="2">
    <source>
        <dbReference type="ARBA" id="ARBA00022763"/>
    </source>
</evidence>
<protein>
    <recommendedName>
        <fullName evidence="8">PD-(D/E)XK endonuclease-like domain-containing protein</fullName>
    </recommendedName>
</protein>
<keyword evidence="5" id="KW-0067">ATP-binding</keyword>
<dbReference type="GO" id="GO:0004386">
    <property type="term" value="F:helicase activity"/>
    <property type="evidence" value="ECO:0007669"/>
    <property type="project" value="UniProtKB-KW"/>
</dbReference>
<dbReference type="InterPro" id="IPR011604">
    <property type="entry name" value="PDDEXK-like_dom_sf"/>
</dbReference>
<dbReference type="Pfam" id="PF12705">
    <property type="entry name" value="PDDEXK_1"/>
    <property type="match status" value="1"/>
</dbReference>
<dbReference type="GO" id="GO:0006281">
    <property type="term" value="P:DNA repair"/>
    <property type="evidence" value="ECO:0007669"/>
    <property type="project" value="UniProtKB-KW"/>
</dbReference>
<dbReference type="KEGG" id="swo:Swol_0018"/>
<keyword evidence="4" id="KW-0347">Helicase</keyword>
<sequence>MSESQEKRARDTIHDRIMILNELGIFNVPVETEVDVELQIDGNTVSGIVDGIELHPDSGIIIRDWKSSIHEEFYKRYEKQLQFYTLALIEQEKQVSSAQLVDVSKTIESKNLFTREINIDPSSLESIVTELRAALKGILEGDYRPNPKPETCFCCDMSRLCAERVD</sequence>
<evidence type="ECO:0000256" key="4">
    <source>
        <dbReference type="ARBA" id="ARBA00022806"/>
    </source>
</evidence>
<evidence type="ECO:0000256" key="3">
    <source>
        <dbReference type="ARBA" id="ARBA00022801"/>
    </source>
</evidence>
<keyword evidence="1" id="KW-0547">Nucleotide-binding</keyword>
<name>Q0B0X7_SYNWW</name>
<reference evidence="10" key="1">
    <citation type="journal article" date="2010" name="Environ. Microbiol.">
        <title>The genome of Syntrophomonas wolfei: new insights into syntrophic metabolism and biohydrogen production.</title>
        <authorList>
            <person name="Sieber J.R."/>
            <person name="Sims D.R."/>
            <person name="Han C."/>
            <person name="Kim E."/>
            <person name="Lykidis A."/>
            <person name="Lapidus A.L."/>
            <person name="McDonnald E."/>
            <person name="Rohlin L."/>
            <person name="Culley D.E."/>
            <person name="Gunsalus R."/>
            <person name="McInerney M.J."/>
        </authorList>
    </citation>
    <scope>NUCLEOTIDE SEQUENCE [LARGE SCALE GENOMIC DNA]</scope>
    <source>
        <strain evidence="10">DSM 2245B / Goettingen</strain>
    </source>
</reference>
<keyword evidence="10" id="KW-1185">Reference proteome</keyword>
<dbReference type="DNASU" id="4281357"/>
<dbReference type="STRING" id="335541.Swol_0018"/>
<proteinExistence type="predicted"/>
<evidence type="ECO:0000256" key="5">
    <source>
        <dbReference type="ARBA" id="ARBA00022840"/>
    </source>
</evidence>
<evidence type="ECO:0000256" key="7">
    <source>
        <dbReference type="ARBA" id="ARBA00023204"/>
    </source>
</evidence>
<evidence type="ECO:0000313" key="9">
    <source>
        <dbReference type="EMBL" id="ABI67377.1"/>
    </source>
</evidence>
<evidence type="ECO:0000259" key="8">
    <source>
        <dbReference type="Pfam" id="PF12705"/>
    </source>
</evidence>
<dbReference type="SUPFAM" id="SSF52980">
    <property type="entry name" value="Restriction endonuclease-like"/>
    <property type="match status" value="1"/>
</dbReference>
<evidence type="ECO:0000313" key="10">
    <source>
        <dbReference type="Proteomes" id="UP000001968"/>
    </source>
</evidence>
<dbReference type="EMBL" id="CP000448">
    <property type="protein sequence ID" value="ABI67377.1"/>
    <property type="molecule type" value="Genomic_DNA"/>
</dbReference>
<organism evidence="9 10">
    <name type="scientific">Syntrophomonas wolfei subsp. wolfei (strain DSM 2245B / Goettingen)</name>
    <dbReference type="NCBI Taxonomy" id="335541"/>
    <lineage>
        <taxon>Bacteria</taxon>
        <taxon>Bacillati</taxon>
        <taxon>Bacillota</taxon>
        <taxon>Clostridia</taxon>
        <taxon>Eubacteriales</taxon>
        <taxon>Syntrophomonadaceae</taxon>
        <taxon>Syntrophomonas</taxon>
    </lineage>
</organism>
<dbReference type="AlphaFoldDB" id="Q0B0X7"/>
<dbReference type="Gene3D" id="3.90.320.10">
    <property type="match status" value="1"/>
</dbReference>
<dbReference type="eggNOG" id="COG0210">
    <property type="taxonomic scope" value="Bacteria"/>
</dbReference>
<dbReference type="SMR" id="Q0B0X7"/>
<accession>Q0B0X7</accession>
<evidence type="ECO:0000256" key="6">
    <source>
        <dbReference type="ARBA" id="ARBA00023125"/>
    </source>
</evidence>
<dbReference type="OrthoDB" id="9810135at2"/>
<dbReference type="GO" id="GO:0003677">
    <property type="term" value="F:DNA binding"/>
    <property type="evidence" value="ECO:0007669"/>
    <property type="project" value="UniProtKB-KW"/>
</dbReference>
<evidence type="ECO:0000256" key="1">
    <source>
        <dbReference type="ARBA" id="ARBA00022741"/>
    </source>
</evidence>
<keyword evidence="3" id="KW-0378">Hydrolase</keyword>
<dbReference type="InterPro" id="IPR038726">
    <property type="entry name" value="PDDEXK_AddAB-type"/>
</dbReference>
<feature type="domain" description="PD-(D/E)XK endonuclease-like" evidence="8">
    <location>
        <begin position="29"/>
        <end position="161"/>
    </location>
</feature>
<dbReference type="Proteomes" id="UP000001968">
    <property type="component" value="Chromosome"/>
</dbReference>
<gene>
    <name evidence="9" type="ordered locus">Swol_0018</name>
</gene>
<dbReference type="HOGENOM" id="CLU_1601877_0_0_9"/>
<dbReference type="GO" id="GO:0005524">
    <property type="term" value="F:ATP binding"/>
    <property type="evidence" value="ECO:0007669"/>
    <property type="project" value="UniProtKB-KW"/>
</dbReference>
<keyword evidence="7" id="KW-0234">DNA repair</keyword>
<dbReference type="InterPro" id="IPR011335">
    <property type="entry name" value="Restrct_endonuc-II-like"/>
</dbReference>